<feature type="region of interest" description="Disordered" evidence="1">
    <location>
        <begin position="51"/>
        <end position="72"/>
    </location>
</feature>
<proteinExistence type="predicted"/>
<gene>
    <name evidence="2" type="ORF">B5D80_04445</name>
</gene>
<evidence type="ECO:0000256" key="1">
    <source>
        <dbReference type="SAM" id="MobiDB-lite"/>
    </source>
</evidence>
<evidence type="ECO:0000313" key="2">
    <source>
        <dbReference type="EMBL" id="OWV11543.1"/>
    </source>
</evidence>
<organism evidence="2 3">
    <name type="scientific">Micromonospora wenchangensis</name>
    <dbReference type="NCBI Taxonomy" id="1185415"/>
    <lineage>
        <taxon>Bacteria</taxon>
        <taxon>Bacillati</taxon>
        <taxon>Actinomycetota</taxon>
        <taxon>Actinomycetes</taxon>
        <taxon>Micromonosporales</taxon>
        <taxon>Micromonosporaceae</taxon>
        <taxon>Micromonospora</taxon>
    </lineage>
</organism>
<comment type="caution">
    <text evidence="2">The sequence shown here is derived from an EMBL/GenBank/DDBJ whole genome shotgun (WGS) entry which is preliminary data.</text>
</comment>
<name>A0A2D0AX57_9ACTN</name>
<evidence type="ECO:0000313" key="3">
    <source>
        <dbReference type="Proteomes" id="UP000197174"/>
    </source>
</evidence>
<dbReference type="AlphaFoldDB" id="A0A2D0AX57"/>
<protein>
    <submittedName>
        <fullName evidence="2">Uncharacterized protein</fullName>
    </submittedName>
</protein>
<accession>A0A2D0AX57</accession>
<reference evidence="2 3" key="1">
    <citation type="submission" date="2017-03" db="EMBL/GenBank/DDBJ databases">
        <title>Whole genome sequence of Micromonospora wenchangensis, isolated from mangrove soil.</title>
        <authorList>
            <person name="Yang H."/>
        </authorList>
    </citation>
    <scope>NUCLEOTIDE SEQUENCE [LARGE SCALE GENOMIC DNA]</scope>
    <source>
        <strain evidence="2 3">CCTCC AA 2012002</strain>
    </source>
</reference>
<sequence>MDKVTFAPRALVRPPRRPTTGNCGGTGRASTDATAICAAAQQGRVETLFVRTDPPAGTPRITPPRAGSDAVDHRDCAAVTTLRYGGTVYATPRHRIPATAPMAAVRRS</sequence>
<dbReference type="Proteomes" id="UP000197174">
    <property type="component" value="Unassembled WGS sequence"/>
</dbReference>
<keyword evidence="3" id="KW-1185">Reference proteome</keyword>
<dbReference type="EMBL" id="MZMV01000005">
    <property type="protein sequence ID" value="OWV11543.1"/>
    <property type="molecule type" value="Genomic_DNA"/>
</dbReference>